<dbReference type="Gene3D" id="3.40.50.10260">
    <property type="entry name" value="YjeF N-terminal domain"/>
    <property type="match status" value="1"/>
</dbReference>
<evidence type="ECO:0000256" key="3">
    <source>
        <dbReference type="ARBA" id="ARBA00006001"/>
    </source>
</evidence>
<dbReference type="InterPro" id="IPR030677">
    <property type="entry name" value="Nnr"/>
</dbReference>
<dbReference type="Pfam" id="PF01256">
    <property type="entry name" value="Carb_kinase"/>
    <property type="match status" value="1"/>
</dbReference>
<feature type="domain" description="YjeF N-terminal" evidence="21">
    <location>
        <begin position="16"/>
        <end position="218"/>
    </location>
</feature>
<name>A0A090AP16_9GAMM</name>
<dbReference type="PANTHER" id="PTHR12592:SF0">
    <property type="entry name" value="ATP-DEPENDENT (S)-NAD(P)H-HYDRATE DEHYDRATASE"/>
    <property type="match status" value="1"/>
</dbReference>
<feature type="binding site" evidence="17">
    <location>
        <position position="263"/>
    </location>
    <ligand>
        <name>(6S)-NADPHX</name>
        <dbReference type="ChEBI" id="CHEBI:64076"/>
    </ligand>
</feature>
<dbReference type="InterPro" id="IPR017953">
    <property type="entry name" value="Carbohydrate_kinase_pred_CS"/>
</dbReference>
<evidence type="ECO:0000256" key="2">
    <source>
        <dbReference type="ARBA" id="ARBA00000909"/>
    </source>
</evidence>
<feature type="binding site" evidence="18">
    <location>
        <position position="161"/>
    </location>
    <ligand>
        <name>(6S)-NADPHX</name>
        <dbReference type="ChEBI" id="CHEBI:64076"/>
    </ligand>
</feature>
<keyword evidence="10 17" id="KW-0520">NAD</keyword>
<dbReference type="GO" id="GO:0005524">
    <property type="term" value="F:ATP binding"/>
    <property type="evidence" value="ECO:0007669"/>
    <property type="project" value="UniProtKB-UniRule"/>
</dbReference>
<keyword evidence="11 18" id="KW-0413">Isomerase</keyword>
<feature type="binding site" evidence="18">
    <location>
        <begin position="64"/>
        <end position="68"/>
    </location>
    <ligand>
        <name>(6S)-NADPHX</name>
        <dbReference type="ChEBI" id="CHEBI:64076"/>
    </ligand>
</feature>
<comment type="similarity">
    <text evidence="4 19">In the C-terminal section; belongs to the NnrD/CARKD family.</text>
</comment>
<evidence type="ECO:0000313" key="23">
    <source>
        <dbReference type="Proteomes" id="UP000031623"/>
    </source>
</evidence>
<dbReference type="NCBIfam" id="TIGR00196">
    <property type="entry name" value="yjeF_cterm"/>
    <property type="match status" value="1"/>
</dbReference>
<accession>A0A090AP16</accession>
<keyword evidence="22" id="KW-0418">Kinase</keyword>
<dbReference type="PROSITE" id="PS01050">
    <property type="entry name" value="YJEF_C_2"/>
    <property type="match status" value="1"/>
</dbReference>
<comment type="caution">
    <text evidence="18">Lacks conserved residue(s) required for the propagation of feature annotation.</text>
</comment>
<dbReference type="EC" id="4.2.1.136" evidence="19"/>
<comment type="subunit">
    <text evidence="17">Homotetramer.</text>
</comment>
<evidence type="ECO:0000313" key="22">
    <source>
        <dbReference type="EMBL" id="BAP57957.1"/>
    </source>
</evidence>
<dbReference type="PROSITE" id="PS51383">
    <property type="entry name" value="YJEF_C_3"/>
    <property type="match status" value="1"/>
</dbReference>
<dbReference type="KEGG" id="tig:THII_3660"/>
<keyword evidence="22" id="KW-0808">Transferase</keyword>
<feature type="binding site" evidence="18">
    <location>
        <position position="65"/>
    </location>
    <ligand>
        <name>K(+)</name>
        <dbReference type="ChEBI" id="CHEBI:29103"/>
    </ligand>
</feature>
<feature type="binding site" evidence="17">
    <location>
        <begin position="407"/>
        <end position="411"/>
    </location>
    <ligand>
        <name>AMP</name>
        <dbReference type="ChEBI" id="CHEBI:456215"/>
    </ligand>
</feature>
<comment type="similarity">
    <text evidence="17">Belongs to the NnrD/CARKD family.</text>
</comment>
<evidence type="ECO:0000256" key="14">
    <source>
        <dbReference type="ARBA" id="ARBA00025153"/>
    </source>
</evidence>
<feature type="binding site" evidence="17">
    <location>
        <position position="436"/>
    </location>
    <ligand>
        <name>AMP</name>
        <dbReference type="ChEBI" id="CHEBI:456215"/>
    </ligand>
</feature>
<evidence type="ECO:0000256" key="13">
    <source>
        <dbReference type="ARBA" id="ARBA00023268"/>
    </source>
</evidence>
<dbReference type="EMBL" id="AP014633">
    <property type="protein sequence ID" value="BAP57957.1"/>
    <property type="molecule type" value="Genomic_DNA"/>
</dbReference>
<comment type="function">
    <text evidence="17">Catalyzes the dehydration of the S-form of NAD(P)HX at the expense of ADP, which is converted to AMP. Together with NAD(P)HX epimerase, which catalyzes the epimerization of the S- and R-forms, the enzyme allows the repair of both epimers of NAD(P)HX, a damaged form of NAD(P)H that is a result of enzymatic or heat-dependent hydration.</text>
</comment>
<evidence type="ECO:0000256" key="19">
    <source>
        <dbReference type="PIRNR" id="PIRNR017184"/>
    </source>
</evidence>
<feature type="binding site" evidence="17">
    <location>
        <position position="324"/>
    </location>
    <ligand>
        <name>(6S)-NADPHX</name>
        <dbReference type="ChEBI" id="CHEBI:64076"/>
    </ligand>
</feature>
<dbReference type="InterPro" id="IPR036652">
    <property type="entry name" value="YjeF_N_dom_sf"/>
</dbReference>
<feature type="binding site" evidence="17">
    <location>
        <position position="437"/>
    </location>
    <ligand>
        <name>(6S)-NADPHX</name>
        <dbReference type="ChEBI" id="CHEBI:64076"/>
    </ligand>
</feature>
<dbReference type="SUPFAM" id="SSF64153">
    <property type="entry name" value="YjeF N-terminal domain-like"/>
    <property type="match status" value="1"/>
</dbReference>
<evidence type="ECO:0000256" key="7">
    <source>
        <dbReference type="ARBA" id="ARBA00022840"/>
    </source>
</evidence>
<comment type="catalytic activity">
    <reaction evidence="2 18 19">
        <text>(6R)-NADPHX = (6S)-NADPHX</text>
        <dbReference type="Rhea" id="RHEA:32227"/>
        <dbReference type="ChEBI" id="CHEBI:64076"/>
        <dbReference type="ChEBI" id="CHEBI:64077"/>
        <dbReference type="EC" id="5.1.99.6"/>
    </reaction>
</comment>
<feature type="domain" description="YjeF C-terminal" evidence="20">
    <location>
        <begin position="228"/>
        <end position="495"/>
    </location>
</feature>
<dbReference type="PANTHER" id="PTHR12592">
    <property type="entry name" value="ATP-DEPENDENT (S)-NAD(P)H-HYDRATE DEHYDRATASE FAMILY MEMBER"/>
    <property type="match status" value="1"/>
</dbReference>
<dbReference type="InterPro" id="IPR004443">
    <property type="entry name" value="YjeF_N_dom"/>
</dbReference>
<comment type="catalytic activity">
    <reaction evidence="15 17 19">
        <text>(6S)-NADHX + ADP = AMP + phosphate + NADH + H(+)</text>
        <dbReference type="Rhea" id="RHEA:32223"/>
        <dbReference type="ChEBI" id="CHEBI:15378"/>
        <dbReference type="ChEBI" id="CHEBI:43474"/>
        <dbReference type="ChEBI" id="CHEBI:57945"/>
        <dbReference type="ChEBI" id="CHEBI:64074"/>
        <dbReference type="ChEBI" id="CHEBI:456215"/>
        <dbReference type="ChEBI" id="CHEBI:456216"/>
        <dbReference type="EC" id="4.2.1.136"/>
    </reaction>
</comment>
<dbReference type="InterPro" id="IPR029056">
    <property type="entry name" value="Ribokinase-like"/>
</dbReference>
<comment type="cofactor">
    <cofactor evidence="17">
        <name>Mg(2+)</name>
        <dbReference type="ChEBI" id="CHEBI:18420"/>
    </cofactor>
</comment>
<evidence type="ECO:0000256" key="15">
    <source>
        <dbReference type="ARBA" id="ARBA00048238"/>
    </source>
</evidence>
<evidence type="ECO:0000256" key="17">
    <source>
        <dbReference type="HAMAP-Rule" id="MF_01965"/>
    </source>
</evidence>
<dbReference type="Gene3D" id="3.40.1190.20">
    <property type="match status" value="1"/>
</dbReference>
<evidence type="ECO:0000259" key="21">
    <source>
        <dbReference type="PROSITE" id="PS51385"/>
    </source>
</evidence>
<dbReference type="PIRSF" id="PIRSF017184">
    <property type="entry name" value="Nnr"/>
    <property type="match status" value="1"/>
</dbReference>
<dbReference type="Proteomes" id="UP000031623">
    <property type="component" value="Chromosome"/>
</dbReference>
<evidence type="ECO:0000259" key="20">
    <source>
        <dbReference type="PROSITE" id="PS51383"/>
    </source>
</evidence>
<evidence type="ECO:0000256" key="4">
    <source>
        <dbReference type="ARBA" id="ARBA00009524"/>
    </source>
</evidence>
<dbReference type="HAMAP" id="MF_01965">
    <property type="entry name" value="NADHX_dehydratase"/>
    <property type="match status" value="1"/>
</dbReference>
<feature type="binding site" evidence="17">
    <location>
        <position position="370"/>
    </location>
    <ligand>
        <name>(6S)-NADPHX</name>
        <dbReference type="ChEBI" id="CHEBI:64076"/>
    </ligand>
</feature>
<evidence type="ECO:0000256" key="11">
    <source>
        <dbReference type="ARBA" id="ARBA00023235"/>
    </source>
</evidence>
<dbReference type="SUPFAM" id="SSF53613">
    <property type="entry name" value="Ribokinase-like"/>
    <property type="match status" value="1"/>
</dbReference>
<keyword evidence="13" id="KW-0511">Multifunctional enzyme</keyword>
<evidence type="ECO:0000256" key="12">
    <source>
        <dbReference type="ARBA" id="ARBA00023239"/>
    </source>
</evidence>
<comment type="similarity">
    <text evidence="3 19">In the N-terminal section; belongs to the NnrE/AIBP family.</text>
</comment>
<keyword evidence="8 17" id="KW-0521">NADP</keyword>
<sequence>MNTNNLPLPLYRASQVRELDRITIEDMGVPGICLMERAGQVAFNILTTHWPRARRIIVLCGTGNNGGDGYILAKLAYLAGYDVTVLQLGDTTQLKGDARIAFEAMIAIGLTAQVFTEKKLSIVDVVVDALLGTGLDRDVSGEWRDVIEALNRCTCPVLSLDIPSGLHADTGTVLGVAVRANITVSFIGLKQGFFTGEGPDYCGKVYFDDLKVPPVIYKQVKTSVMRLDYDILKTRVCKRPRTAHKGRFGHVLIIGGDSGMTGAVCLAAEAAARVGAGKVSLATRHAHATLLNLTRPEIMSHGIETIEELEVLLTQVDIIAIGPGLGQSHWAHGLLEAIKEQQKPIVVDADALNLLARSPFRLPHGVLTPHPGEAARLLELSTLEVQNDRFAAVRALQLRFGGVCVLKGAGTLVATPNGQIGICTAGNPGMACGGMGDVLTGVIAGLLAQGLSTTEAAQLGVCIHGKAGDKAALEGERGLLPSDLMPWLRYYANPELNPK</sequence>
<comment type="catalytic activity">
    <reaction evidence="1 18 19">
        <text>(6R)-NADHX = (6S)-NADHX</text>
        <dbReference type="Rhea" id="RHEA:32215"/>
        <dbReference type="ChEBI" id="CHEBI:64074"/>
        <dbReference type="ChEBI" id="CHEBI:64075"/>
        <dbReference type="EC" id="5.1.99.6"/>
    </reaction>
</comment>
<reference evidence="22 23" key="1">
    <citation type="journal article" date="2014" name="ISME J.">
        <title>Ecophysiology of Thioploca ingrica as revealed by the complete genome sequence supplemented with proteomic evidence.</title>
        <authorList>
            <person name="Kojima H."/>
            <person name="Ogura Y."/>
            <person name="Yamamoto N."/>
            <person name="Togashi T."/>
            <person name="Mori H."/>
            <person name="Watanabe T."/>
            <person name="Nemoto F."/>
            <person name="Kurokawa K."/>
            <person name="Hayashi T."/>
            <person name="Fukui M."/>
        </authorList>
    </citation>
    <scope>NUCLEOTIDE SEQUENCE [LARGE SCALE GENOMIC DNA]</scope>
</reference>
<dbReference type="STRING" id="40754.THII_3660"/>
<comment type="similarity">
    <text evidence="18">Belongs to the NnrE/AIBP family.</text>
</comment>
<dbReference type="GO" id="GO:0016301">
    <property type="term" value="F:kinase activity"/>
    <property type="evidence" value="ECO:0007669"/>
    <property type="project" value="UniProtKB-KW"/>
</dbReference>
<dbReference type="HOGENOM" id="CLU_024853_4_3_6"/>
<organism evidence="22 23">
    <name type="scientific">Thioploca ingrica</name>
    <dbReference type="NCBI Taxonomy" id="40754"/>
    <lineage>
        <taxon>Bacteria</taxon>
        <taxon>Pseudomonadati</taxon>
        <taxon>Pseudomonadota</taxon>
        <taxon>Gammaproteobacteria</taxon>
        <taxon>Thiotrichales</taxon>
        <taxon>Thiotrichaceae</taxon>
        <taxon>Thioploca</taxon>
    </lineage>
</organism>
<feature type="binding site" evidence="18">
    <location>
        <begin position="132"/>
        <end position="138"/>
    </location>
    <ligand>
        <name>(6S)-NADPHX</name>
        <dbReference type="ChEBI" id="CHEBI:64076"/>
    </ligand>
</feature>
<evidence type="ECO:0000256" key="5">
    <source>
        <dbReference type="ARBA" id="ARBA00022723"/>
    </source>
</evidence>
<feature type="binding site" evidence="18">
    <location>
        <position position="128"/>
    </location>
    <ligand>
        <name>K(+)</name>
        <dbReference type="ChEBI" id="CHEBI:29103"/>
    </ligand>
</feature>
<dbReference type="PROSITE" id="PS51385">
    <property type="entry name" value="YJEF_N"/>
    <property type="match status" value="1"/>
</dbReference>
<dbReference type="Pfam" id="PF03853">
    <property type="entry name" value="YjeF_N"/>
    <property type="match status" value="1"/>
</dbReference>
<dbReference type="GO" id="GO:0046496">
    <property type="term" value="P:nicotinamide nucleotide metabolic process"/>
    <property type="evidence" value="ECO:0007669"/>
    <property type="project" value="UniProtKB-UniRule"/>
</dbReference>
<comment type="catalytic activity">
    <reaction evidence="16 17 19">
        <text>(6S)-NADPHX + ADP = AMP + phosphate + NADPH + H(+)</text>
        <dbReference type="Rhea" id="RHEA:32235"/>
        <dbReference type="ChEBI" id="CHEBI:15378"/>
        <dbReference type="ChEBI" id="CHEBI:43474"/>
        <dbReference type="ChEBI" id="CHEBI:57783"/>
        <dbReference type="ChEBI" id="CHEBI:64076"/>
        <dbReference type="ChEBI" id="CHEBI:456215"/>
        <dbReference type="ChEBI" id="CHEBI:456216"/>
        <dbReference type="EC" id="4.2.1.136"/>
    </reaction>
</comment>
<dbReference type="GO" id="GO:0046872">
    <property type="term" value="F:metal ion binding"/>
    <property type="evidence" value="ECO:0007669"/>
    <property type="project" value="UniProtKB-UniRule"/>
</dbReference>
<evidence type="ECO:0000256" key="16">
    <source>
        <dbReference type="ARBA" id="ARBA00049209"/>
    </source>
</evidence>
<keyword evidence="6 17" id="KW-0547">Nucleotide-binding</keyword>
<feature type="binding site" evidence="18">
    <location>
        <position position="164"/>
    </location>
    <ligand>
        <name>K(+)</name>
        <dbReference type="ChEBI" id="CHEBI:29103"/>
    </ligand>
</feature>
<dbReference type="EC" id="5.1.99.6" evidence="19"/>
<dbReference type="GO" id="GO:0052856">
    <property type="term" value="F:NAD(P)HX epimerase activity"/>
    <property type="evidence" value="ECO:0007669"/>
    <property type="project" value="UniProtKB-UniRule"/>
</dbReference>
<dbReference type="AlphaFoldDB" id="A0A090AP16"/>
<protein>
    <recommendedName>
        <fullName evidence="19">Bifunctional NAD(P)H-hydrate repair enzyme</fullName>
    </recommendedName>
    <alternativeName>
        <fullName evidence="19">Nicotinamide nucleotide repair protein</fullName>
    </alternativeName>
    <domain>
        <recommendedName>
            <fullName evidence="19">ADP-dependent (S)-NAD(P)H-hydrate dehydratase</fullName>
            <ecNumber evidence="19">4.2.1.136</ecNumber>
        </recommendedName>
        <alternativeName>
            <fullName evidence="19">ADP-dependent NAD(P)HX dehydratase</fullName>
        </alternativeName>
    </domain>
    <domain>
        <recommendedName>
            <fullName evidence="19">NAD(P)H-hydrate epimerase</fullName>
            <ecNumber evidence="19">5.1.99.6</ecNumber>
        </recommendedName>
    </domain>
</protein>
<dbReference type="NCBIfam" id="TIGR00197">
    <property type="entry name" value="yjeF_nterm"/>
    <property type="match status" value="1"/>
</dbReference>
<keyword evidence="9 18" id="KW-0630">Potassium</keyword>
<comment type="function">
    <text evidence="18">Catalyzes the epimerization of the S- and R-forms of NAD(P)HX, a damaged form of NAD(P)H that is a result of enzymatic or heat-dependent hydration. This is a prerequisite for the S-specific NAD(P)H-hydrate dehydratase to allow the repair of both epimers of NAD(P)HX.</text>
</comment>
<dbReference type="HAMAP" id="MF_01966">
    <property type="entry name" value="NADHX_epimerase"/>
    <property type="match status" value="1"/>
</dbReference>
<dbReference type="InterPro" id="IPR000631">
    <property type="entry name" value="CARKD"/>
</dbReference>
<evidence type="ECO:0000256" key="18">
    <source>
        <dbReference type="HAMAP-Rule" id="MF_01966"/>
    </source>
</evidence>
<keyword evidence="7 17" id="KW-0067">ATP-binding</keyword>
<keyword evidence="5 18" id="KW-0479">Metal-binding</keyword>
<dbReference type="OrthoDB" id="9806925at2"/>
<comment type="function">
    <text evidence="14 19">Bifunctional enzyme that catalyzes the epimerization of the S- and R-forms of NAD(P)HX and the dehydration of the S-form of NAD(P)HX at the expense of ADP, which is converted to AMP. This allows the repair of both epimers of NAD(P)HX, a damaged form of NAD(P)H that is a result of enzymatic or heat-dependent hydration.</text>
</comment>
<keyword evidence="23" id="KW-1185">Reference proteome</keyword>
<evidence type="ECO:0000256" key="1">
    <source>
        <dbReference type="ARBA" id="ARBA00000013"/>
    </source>
</evidence>
<evidence type="ECO:0000256" key="8">
    <source>
        <dbReference type="ARBA" id="ARBA00022857"/>
    </source>
</evidence>
<dbReference type="GO" id="GO:0052855">
    <property type="term" value="F:ADP-dependent NAD(P)H-hydrate dehydratase activity"/>
    <property type="evidence" value="ECO:0007669"/>
    <property type="project" value="UniProtKB-UniRule"/>
</dbReference>
<comment type="cofactor">
    <cofactor evidence="18 19">
        <name>K(+)</name>
        <dbReference type="ChEBI" id="CHEBI:29103"/>
    </cofactor>
    <text evidence="18 19">Binds 1 potassium ion per subunit.</text>
</comment>
<proteinExistence type="inferred from homology"/>
<dbReference type="CDD" id="cd01171">
    <property type="entry name" value="YXKO-related"/>
    <property type="match status" value="1"/>
</dbReference>
<evidence type="ECO:0000256" key="10">
    <source>
        <dbReference type="ARBA" id="ARBA00023027"/>
    </source>
</evidence>
<evidence type="ECO:0000256" key="6">
    <source>
        <dbReference type="ARBA" id="ARBA00022741"/>
    </source>
</evidence>
<keyword evidence="12 17" id="KW-0456">Lyase</keyword>
<gene>
    <name evidence="17" type="primary">nnrD</name>
    <name evidence="18" type="synonym">nnrE</name>
    <name evidence="22" type="ORF">THII_3660</name>
</gene>
<evidence type="ECO:0000256" key="9">
    <source>
        <dbReference type="ARBA" id="ARBA00022958"/>
    </source>
</evidence>
<dbReference type="GO" id="GO:0110051">
    <property type="term" value="P:metabolite repair"/>
    <property type="evidence" value="ECO:0007669"/>
    <property type="project" value="TreeGrafter"/>
</dbReference>